<keyword evidence="1" id="KW-0812">Transmembrane</keyword>
<organism evidence="2 3">
    <name type="scientific">Desulfonema magnum</name>
    <dbReference type="NCBI Taxonomy" id="45655"/>
    <lineage>
        <taxon>Bacteria</taxon>
        <taxon>Pseudomonadati</taxon>
        <taxon>Thermodesulfobacteriota</taxon>
        <taxon>Desulfobacteria</taxon>
        <taxon>Desulfobacterales</taxon>
        <taxon>Desulfococcaceae</taxon>
        <taxon>Desulfonema</taxon>
    </lineage>
</organism>
<evidence type="ECO:0000256" key="1">
    <source>
        <dbReference type="SAM" id="Phobius"/>
    </source>
</evidence>
<name>A0A975BU03_9BACT</name>
<feature type="transmembrane region" description="Helical" evidence="1">
    <location>
        <begin position="16"/>
        <end position="36"/>
    </location>
</feature>
<evidence type="ECO:0000313" key="2">
    <source>
        <dbReference type="EMBL" id="QTA91502.1"/>
    </source>
</evidence>
<keyword evidence="1" id="KW-1133">Transmembrane helix</keyword>
<gene>
    <name evidence="2" type="ORF">dnm_075700</name>
</gene>
<dbReference type="KEGG" id="dmm:dnm_075700"/>
<protein>
    <submittedName>
        <fullName evidence="2">Uncharacterized protein</fullName>
    </submittedName>
</protein>
<proteinExistence type="predicted"/>
<keyword evidence="1" id="KW-0472">Membrane</keyword>
<evidence type="ECO:0000313" key="3">
    <source>
        <dbReference type="Proteomes" id="UP000663722"/>
    </source>
</evidence>
<accession>A0A975BU03</accession>
<dbReference type="AlphaFoldDB" id="A0A975BU03"/>
<dbReference type="Proteomes" id="UP000663722">
    <property type="component" value="Chromosome"/>
</dbReference>
<reference evidence="2" key="1">
    <citation type="journal article" date="2021" name="Microb. Physiol.">
        <title>Proteogenomic Insights into the Physiology of Marine, Sulfate-Reducing, Filamentous Desulfonema limicola and Desulfonema magnum.</title>
        <authorList>
            <person name="Schnaars V."/>
            <person name="Wohlbrand L."/>
            <person name="Scheve S."/>
            <person name="Hinrichs C."/>
            <person name="Reinhardt R."/>
            <person name="Rabus R."/>
        </authorList>
    </citation>
    <scope>NUCLEOTIDE SEQUENCE</scope>
    <source>
        <strain evidence="2">4be13</strain>
    </source>
</reference>
<dbReference type="EMBL" id="CP061800">
    <property type="protein sequence ID" value="QTA91502.1"/>
    <property type="molecule type" value="Genomic_DNA"/>
</dbReference>
<keyword evidence="3" id="KW-1185">Reference proteome</keyword>
<sequence length="40" mass="4708">MRDAHIRKSKKLGSKTTYFMCFAVKILFIIHSYAVAWECL</sequence>